<protein>
    <submittedName>
        <fullName evidence="1">Protein of uncharacterized function (DUF2591)</fullName>
    </submittedName>
</protein>
<gene>
    <name evidence="1" type="ORF">NCTC8580_01799</name>
</gene>
<accession>A0A380Q7F9</accession>
<dbReference type="Proteomes" id="UP000255087">
    <property type="component" value="Unassembled WGS sequence"/>
</dbReference>
<name>A0A380Q7F9_YERPU</name>
<evidence type="ECO:0000313" key="2">
    <source>
        <dbReference type="Proteomes" id="UP000255087"/>
    </source>
</evidence>
<sequence length="108" mass="12374">MIKWYEESDSEVNRSIALLTGEDPDKWYPYGGIKGKDYCKNPSDAWPIIYANKIGLFYPETNDNNQWNARITNPQGEWQAYSQSPLRAAMICYLLSQEVQSVMAGNSQ</sequence>
<evidence type="ECO:0000313" key="1">
    <source>
        <dbReference type="EMBL" id="SUP81834.1"/>
    </source>
</evidence>
<organism evidence="1 2">
    <name type="scientific">Yersinia pseudotuberculosis</name>
    <dbReference type="NCBI Taxonomy" id="633"/>
    <lineage>
        <taxon>Bacteria</taxon>
        <taxon>Pseudomonadati</taxon>
        <taxon>Pseudomonadota</taxon>
        <taxon>Gammaproteobacteria</taxon>
        <taxon>Enterobacterales</taxon>
        <taxon>Yersiniaceae</taxon>
        <taxon>Yersinia</taxon>
    </lineage>
</organism>
<dbReference type="EMBL" id="UHJC01000001">
    <property type="protein sequence ID" value="SUP81834.1"/>
    <property type="molecule type" value="Genomic_DNA"/>
</dbReference>
<dbReference type="InterPro" id="IPR019701">
    <property type="entry name" value="Phage_P22_NinX"/>
</dbReference>
<dbReference type="Pfam" id="PF10765">
    <property type="entry name" value="Phage_P22_NinX"/>
    <property type="match status" value="1"/>
</dbReference>
<reference evidence="1 2" key="1">
    <citation type="submission" date="2018-06" db="EMBL/GenBank/DDBJ databases">
        <authorList>
            <consortium name="Pathogen Informatics"/>
            <person name="Doyle S."/>
        </authorList>
    </citation>
    <scope>NUCLEOTIDE SEQUENCE [LARGE SCALE GENOMIC DNA]</scope>
    <source>
        <strain evidence="1 2">NCTC8580</strain>
    </source>
</reference>
<proteinExistence type="predicted"/>
<dbReference type="AlphaFoldDB" id="A0A380Q7F9"/>
<dbReference type="RefSeq" id="WP_106441744.1">
    <property type="nucleotide sequence ID" value="NZ_NCLF01000103.1"/>
</dbReference>